<dbReference type="EMBL" id="JAJFAZ020000008">
    <property type="protein sequence ID" value="KAI5312817.1"/>
    <property type="molecule type" value="Genomic_DNA"/>
</dbReference>
<organism evidence="1 2">
    <name type="scientific">Prunus dulcis</name>
    <name type="common">Almond</name>
    <name type="synonym">Amygdalus dulcis</name>
    <dbReference type="NCBI Taxonomy" id="3755"/>
    <lineage>
        <taxon>Eukaryota</taxon>
        <taxon>Viridiplantae</taxon>
        <taxon>Streptophyta</taxon>
        <taxon>Embryophyta</taxon>
        <taxon>Tracheophyta</taxon>
        <taxon>Spermatophyta</taxon>
        <taxon>Magnoliopsida</taxon>
        <taxon>eudicotyledons</taxon>
        <taxon>Gunneridae</taxon>
        <taxon>Pentapetalae</taxon>
        <taxon>rosids</taxon>
        <taxon>fabids</taxon>
        <taxon>Rosales</taxon>
        <taxon>Rosaceae</taxon>
        <taxon>Amygdaloideae</taxon>
        <taxon>Amygdaleae</taxon>
        <taxon>Prunus</taxon>
    </lineage>
</organism>
<sequence length="120" mass="12556">MAYNTLGPRLETAKPSLLIGSSGACKLYSTPVLRHPVYIQHKRAFGTQPLFGVNDALGTRLSLSASDAFGTPSLDIGNAFDIPSSFSENYAFGIPPSFGTRDAIGTPLCMASMTVGAATI</sequence>
<accession>A0AAD4YJW1</accession>
<keyword evidence="2" id="KW-1185">Reference proteome</keyword>
<dbReference type="AlphaFoldDB" id="A0AAD4YJW1"/>
<protein>
    <submittedName>
        <fullName evidence="1">Uncharacterized protein</fullName>
    </submittedName>
</protein>
<proteinExistence type="predicted"/>
<evidence type="ECO:0000313" key="2">
    <source>
        <dbReference type="Proteomes" id="UP001054821"/>
    </source>
</evidence>
<gene>
    <name evidence="1" type="ORF">L3X38_041991</name>
</gene>
<evidence type="ECO:0000313" key="1">
    <source>
        <dbReference type="EMBL" id="KAI5312817.1"/>
    </source>
</evidence>
<comment type="caution">
    <text evidence="1">The sequence shown here is derived from an EMBL/GenBank/DDBJ whole genome shotgun (WGS) entry which is preliminary data.</text>
</comment>
<dbReference type="Proteomes" id="UP001054821">
    <property type="component" value="Chromosome 8"/>
</dbReference>
<name>A0AAD4YJW1_PRUDU</name>
<reference evidence="1 2" key="1">
    <citation type="journal article" date="2022" name="G3 (Bethesda)">
        <title>Whole-genome sequence and methylome profiling of the almond [Prunus dulcis (Mill.) D.A. Webb] cultivar 'Nonpareil'.</title>
        <authorList>
            <person name="D'Amico-Willman K.M."/>
            <person name="Ouma W.Z."/>
            <person name="Meulia T."/>
            <person name="Sideli G.M."/>
            <person name="Gradziel T.M."/>
            <person name="Fresnedo-Ramirez J."/>
        </authorList>
    </citation>
    <scope>NUCLEOTIDE SEQUENCE [LARGE SCALE GENOMIC DNA]</scope>
    <source>
        <strain evidence="1">Clone GOH B32 T37-40</strain>
    </source>
</reference>